<dbReference type="Proteomes" id="UP000595205">
    <property type="component" value="Plasmid pM018"/>
</dbReference>
<protein>
    <submittedName>
        <fullName evidence="2">Bacteriophage protein</fullName>
    </submittedName>
</protein>
<name>A0A7R7RQD8_MYCIT</name>
<dbReference type="RefSeq" id="WP_233461622.1">
    <property type="nucleotide sequence ID" value="NZ_AP024256.1"/>
</dbReference>
<dbReference type="AlphaFoldDB" id="A0A7R7RQD8"/>
<feature type="domain" description="Gp28/Gp37-like" evidence="1">
    <location>
        <begin position="76"/>
        <end position="618"/>
    </location>
</feature>
<reference evidence="2 3" key="1">
    <citation type="submission" date="2020-12" db="EMBL/GenBank/DDBJ databases">
        <title>Genome sequence of clinical Mycobacterium intracellulare strains.</title>
        <authorList>
            <person name="Tateishi Y."/>
            <person name="Matsumoto S."/>
            <person name="Fukushima Y."/>
            <person name="Nakajima C."/>
            <person name="Suzuki Y."/>
        </authorList>
    </citation>
    <scope>NUCLEOTIDE SEQUENCE [LARGE SCALE GENOMIC DNA]</scope>
    <source>
        <strain evidence="2 3">M018</strain>
        <plasmid evidence="2 3">pM018</plasmid>
    </source>
</reference>
<dbReference type="EMBL" id="AP024256">
    <property type="protein sequence ID" value="BCP02530.1"/>
    <property type="molecule type" value="Genomic_DNA"/>
</dbReference>
<proteinExistence type="predicted"/>
<keyword evidence="2" id="KW-0614">Plasmid</keyword>
<evidence type="ECO:0000313" key="3">
    <source>
        <dbReference type="Proteomes" id="UP000595205"/>
    </source>
</evidence>
<evidence type="ECO:0000313" key="2">
    <source>
        <dbReference type="EMBL" id="BCP02530.1"/>
    </source>
</evidence>
<geneLocation type="plasmid" evidence="2 3">
    <name>pM018</name>
</geneLocation>
<gene>
    <name evidence="2" type="ORF">MINTM018_52990</name>
</gene>
<dbReference type="Pfam" id="PF14594">
    <property type="entry name" value="Sipho_Gp37"/>
    <property type="match status" value="1"/>
</dbReference>
<sequence length="645" mass="72065">MSPGLATLEESTTLYDKVVKARGDIGAPGPPVPDIKPPTLYPPYDLSQRAEHERLWQDTLKRRDVLEQARLAPPRIRLWDGDFNLRGEVAGWLDIDYEFIENDTGTAVLQLPLVHYLAKWVMNFRGRAKRNVLITIDKQGSRWSGFMDHYTIKKQKGGMAHLEITFKHDYEQAKHIVCWANPFLRPELQFPKLWIVFGPAKWCLLMTLFVNILRLETSLWTLPDNPLDLSEWFPFSLNTATWRNIVKPFPLLGDNSNLTIVFSRFQKFHDVAKKTLEDAQLTMTCRRYIKGEDPHPFQDLQGEFDIEILGVSIFEDLFSHIPIRHGCLVWDCVDNSGWGTETAFGGSLLTGLVRAVVNITDDGYTEGIDIFTGDATFPGEYYNPGFLGTRPMAPWVVFEDGPLTGIESSEFTYYEATDTSFLTGGHSMPGVNEAISAGVNMVGDFLTSLINSQLAAGGAFGTAIDLPPLGGIMDALAKILYEDVFLAFMEIPSLRAASGGITLPIAGLEDNATSLGDFHYYEGWADGADHAFTLSAMMAIRAKMWATRPHTHHEIKVADASPYIFGEQGYGHCWVGNRVGTTVYDYPIPNVIFVERIGKLKYGWGKDGPRGWQAEVGYREPQDPALKALDLIRQFNQVGGGLGIL</sequence>
<dbReference type="InterPro" id="IPR029432">
    <property type="entry name" value="Gp28/Gp37-like_dom"/>
</dbReference>
<evidence type="ECO:0000259" key="1">
    <source>
        <dbReference type="Pfam" id="PF14594"/>
    </source>
</evidence>
<accession>A0A7R7RQD8</accession>
<organism evidence="2 3">
    <name type="scientific">Mycobacterium intracellulare</name>
    <dbReference type="NCBI Taxonomy" id="1767"/>
    <lineage>
        <taxon>Bacteria</taxon>
        <taxon>Bacillati</taxon>
        <taxon>Actinomycetota</taxon>
        <taxon>Actinomycetes</taxon>
        <taxon>Mycobacteriales</taxon>
        <taxon>Mycobacteriaceae</taxon>
        <taxon>Mycobacterium</taxon>
        <taxon>Mycobacterium avium complex (MAC)</taxon>
    </lineage>
</organism>